<proteinExistence type="predicted"/>
<accession>A0ACC1KXJ5</accession>
<keyword evidence="2" id="KW-1185">Reference proteome</keyword>
<sequence>MSTNECREFLRKVKNADQDIRSMAVSDLLSHLNTLTTSLSKDDGKEYTDALIELLLDAQSYVQNLATECLGLIFKLIDTNTTLATVTNICTRIGQRGITDSASALSVALRVMVSRVAESMEDKSFVTKMAHPIVTALSKSKEQPADVNIDLFAALSEVVENAGSLLAAEGGPADAVEALLLDYSTHSNPNLVRRAFAVLGKF</sequence>
<evidence type="ECO:0000313" key="2">
    <source>
        <dbReference type="Proteomes" id="UP001140096"/>
    </source>
</evidence>
<dbReference type="Proteomes" id="UP001140096">
    <property type="component" value="Unassembled WGS sequence"/>
</dbReference>
<name>A0ACC1KXJ5_9FUNG</name>
<dbReference type="EMBL" id="JANBUP010003377">
    <property type="protein sequence ID" value="KAJ2796953.1"/>
    <property type="molecule type" value="Genomic_DNA"/>
</dbReference>
<reference evidence="1" key="1">
    <citation type="submission" date="2022-07" db="EMBL/GenBank/DDBJ databases">
        <title>Phylogenomic reconstructions and comparative analyses of Kickxellomycotina fungi.</title>
        <authorList>
            <person name="Reynolds N.K."/>
            <person name="Stajich J.E."/>
            <person name="Barry K."/>
            <person name="Grigoriev I.V."/>
            <person name="Crous P."/>
            <person name="Smith M.E."/>
        </authorList>
    </citation>
    <scope>NUCLEOTIDE SEQUENCE</scope>
    <source>
        <strain evidence="1">CBS 102833</strain>
    </source>
</reference>
<gene>
    <name evidence="1" type="ORF">H4S07_006073</name>
</gene>
<comment type="caution">
    <text evidence="1">The sequence shown here is derived from an EMBL/GenBank/DDBJ whole genome shotgun (WGS) entry which is preliminary data.</text>
</comment>
<evidence type="ECO:0000313" key="1">
    <source>
        <dbReference type="EMBL" id="KAJ2796953.1"/>
    </source>
</evidence>
<feature type="non-terminal residue" evidence="1">
    <location>
        <position position="202"/>
    </location>
</feature>
<organism evidence="1 2">
    <name type="scientific">Coemansia furcata</name>
    <dbReference type="NCBI Taxonomy" id="417177"/>
    <lineage>
        <taxon>Eukaryota</taxon>
        <taxon>Fungi</taxon>
        <taxon>Fungi incertae sedis</taxon>
        <taxon>Zoopagomycota</taxon>
        <taxon>Kickxellomycotina</taxon>
        <taxon>Kickxellomycetes</taxon>
        <taxon>Kickxellales</taxon>
        <taxon>Kickxellaceae</taxon>
        <taxon>Coemansia</taxon>
    </lineage>
</organism>
<protein>
    <submittedName>
        <fullName evidence="1">Uncharacterized protein</fullName>
    </submittedName>
</protein>